<gene>
    <name evidence="1" type="ORF">DFQ27_008901</name>
</gene>
<organism evidence="1 2">
    <name type="scientific">Actinomortierella ambigua</name>
    <dbReference type="NCBI Taxonomy" id="1343610"/>
    <lineage>
        <taxon>Eukaryota</taxon>
        <taxon>Fungi</taxon>
        <taxon>Fungi incertae sedis</taxon>
        <taxon>Mucoromycota</taxon>
        <taxon>Mortierellomycotina</taxon>
        <taxon>Mortierellomycetes</taxon>
        <taxon>Mortierellales</taxon>
        <taxon>Mortierellaceae</taxon>
        <taxon>Actinomortierella</taxon>
    </lineage>
</organism>
<protein>
    <submittedName>
        <fullName evidence="1">Uncharacterized protein</fullName>
    </submittedName>
</protein>
<name>A0A9P6PSM2_9FUNG</name>
<dbReference type="OrthoDB" id="529273at2759"/>
<accession>A0A9P6PSM2</accession>
<proteinExistence type="predicted"/>
<evidence type="ECO:0000313" key="2">
    <source>
        <dbReference type="Proteomes" id="UP000807716"/>
    </source>
</evidence>
<dbReference type="EMBL" id="JAAAJB010000773">
    <property type="protein sequence ID" value="KAG0251257.1"/>
    <property type="molecule type" value="Genomic_DNA"/>
</dbReference>
<keyword evidence="2" id="KW-1185">Reference proteome</keyword>
<evidence type="ECO:0000313" key="1">
    <source>
        <dbReference type="EMBL" id="KAG0251257.1"/>
    </source>
</evidence>
<sequence length="207" mass="23423">MGPEARKELTERLRDYVANNPEGQRLAEDELQILTEAEVSSPMVSKYGEKTWGFLAYYWKAIPRYLDVPRLVQFLEKRQQDWEQERLQAAAAAAAALGSSHQGEQGLLPYHFFMDYVRKGLVCSGHPCPKIIAHNIANLSTTAFARHSIDDSGHWGESTNQSQSLLHDIKDAAQLDWDFYACYTCFKPPCAQMSDSLAKYGRLFEGS</sequence>
<reference evidence="1" key="1">
    <citation type="journal article" date="2020" name="Fungal Divers.">
        <title>Resolving the Mortierellaceae phylogeny through synthesis of multi-gene phylogenetics and phylogenomics.</title>
        <authorList>
            <person name="Vandepol N."/>
            <person name="Liber J."/>
            <person name="Desiro A."/>
            <person name="Na H."/>
            <person name="Kennedy M."/>
            <person name="Barry K."/>
            <person name="Grigoriev I.V."/>
            <person name="Miller A.N."/>
            <person name="O'Donnell K."/>
            <person name="Stajich J.E."/>
            <person name="Bonito G."/>
        </authorList>
    </citation>
    <scope>NUCLEOTIDE SEQUENCE</scope>
    <source>
        <strain evidence="1">BC1065</strain>
    </source>
</reference>
<dbReference type="AlphaFoldDB" id="A0A9P6PSM2"/>
<dbReference type="Proteomes" id="UP000807716">
    <property type="component" value="Unassembled WGS sequence"/>
</dbReference>
<comment type="caution">
    <text evidence="1">The sequence shown here is derived from an EMBL/GenBank/DDBJ whole genome shotgun (WGS) entry which is preliminary data.</text>
</comment>